<dbReference type="Proteomes" id="UP001239445">
    <property type="component" value="Unassembled WGS sequence"/>
</dbReference>
<accession>A0AAJ0B3T3</accession>
<sequence length="309" mass="33950">MERIPYIGSGPYCYANSLAMMLGKDSPSPAVLEFATGSPFGMEIIEAKTPFFDPYGWDPSKGLDNAIRAAGWESNLGIGKDEDDALAKLRSALADGPVFVGPLDMSQLRYHPDSEHLSGADHYIVILRIQDDWVEVHDPHGFPYATLPLRDFMRAWKAEGIQYGKPYMLRTSFRRVDAVSEEEVIRRSLNDARRWLSMKDSGQVEMPPGSVGNGTAATQLARMIETGFNQGLRAHMIYFAVRVGARRLSDGSTCLARVGQTRAADVMAKQARLVGSLQYILVQNDTAAAVKTLGILAETYGELETALGE</sequence>
<dbReference type="AlphaFoldDB" id="A0AAJ0B3T3"/>
<evidence type="ECO:0000313" key="2">
    <source>
        <dbReference type="Proteomes" id="UP001239445"/>
    </source>
</evidence>
<evidence type="ECO:0000313" key="1">
    <source>
        <dbReference type="EMBL" id="KAK1751175.1"/>
    </source>
</evidence>
<gene>
    <name evidence="1" type="ORF">QBC47DRAFT_392372</name>
</gene>
<name>A0AAJ0B3T3_9PEZI</name>
<reference evidence="1" key="1">
    <citation type="submission" date="2023-06" db="EMBL/GenBank/DDBJ databases">
        <title>Genome-scale phylogeny and comparative genomics of the fungal order Sordariales.</title>
        <authorList>
            <consortium name="Lawrence Berkeley National Laboratory"/>
            <person name="Hensen N."/>
            <person name="Bonometti L."/>
            <person name="Westerberg I."/>
            <person name="Brannstrom I.O."/>
            <person name="Guillou S."/>
            <person name="Cros-Aarteil S."/>
            <person name="Calhoun S."/>
            <person name="Haridas S."/>
            <person name="Kuo A."/>
            <person name="Mondo S."/>
            <person name="Pangilinan J."/>
            <person name="Riley R."/>
            <person name="Labutti K."/>
            <person name="Andreopoulos B."/>
            <person name="Lipzen A."/>
            <person name="Chen C."/>
            <person name="Yanf M."/>
            <person name="Daum C."/>
            <person name="Ng V."/>
            <person name="Clum A."/>
            <person name="Steindorff A."/>
            <person name="Ohm R."/>
            <person name="Martin F."/>
            <person name="Silar P."/>
            <person name="Natvig D."/>
            <person name="Lalanne C."/>
            <person name="Gautier V."/>
            <person name="Ament-Velasquez S.L."/>
            <person name="Kruys A."/>
            <person name="Hutchinson M.I."/>
            <person name="Powell A.J."/>
            <person name="Barry K."/>
            <person name="Miller A.N."/>
            <person name="Grigoriev I.V."/>
            <person name="Debuchy R."/>
            <person name="Gladieux P."/>
            <person name="Thoren M.H."/>
            <person name="Johannesson H."/>
        </authorList>
    </citation>
    <scope>NUCLEOTIDE SEQUENCE</scope>
    <source>
        <strain evidence="1">PSN4</strain>
    </source>
</reference>
<protein>
    <submittedName>
        <fullName evidence="1">NlpC/p60-like transpeptidase-domain-containing protein</fullName>
    </submittedName>
</protein>
<organism evidence="1 2">
    <name type="scientific">Echria macrotheca</name>
    <dbReference type="NCBI Taxonomy" id="438768"/>
    <lineage>
        <taxon>Eukaryota</taxon>
        <taxon>Fungi</taxon>
        <taxon>Dikarya</taxon>
        <taxon>Ascomycota</taxon>
        <taxon>Pezizomycotina</taxon>
        <taxon>Sordariomycetes</taxon>
        <taxon>Sordariomycetidae</taxon>
        <taxon>Sordariales</taxon>
        <taxon>Schizotheciaceae</taxon>
        <taxon>Echria</taxon>
    </lineage>
</organism>
<comment type="caution">
    <text evidence="1">The sequence shown here is derived from an EMBL/GenBank/DDBJ whole genome shotgun (WGS) entry which is preliminary data.</text>
</comment>
<dbReference type="EMBL" id="MU839843">
    <property type="protein sequence ID" value="KAK1751175.1"/>
    <property type="molecule type" value="Genomic_DNA"/>
</dbReference>
<keyword evidence="2" id="KW-1185">Reference proteome</keyword>
<proteinExistence type="predicted"/>